<reference evidence="3" key="2">
    <citation type="journal article" date="2013" name="PLoS Genet.">
        <title>Comparative genome structure, secondary metabolite, and effector coding capacity across Cochliobolus pathogens.</title>
        <authorList>
            <person name="Condon B.J."/>
            <person name="Leng Y."/>
            <person name="Wu D."/>
            <person name="Bushley K.E."/>
            <person name="Ohm R.A."/>
            <person name="Otillar R."/>
            <person name="Martin J."/>
            <person name="Schackwitz W."/>
            <person name="Grimwood J."/>
            <person name="MohdZainudin N."/>
            <person name="Xue C."/>
            <person name="Wang R."/>
            <person name="Manning V.A."/>
            <person name="Dhillon B."/>
            <person name="Tu Z.J."/>
            <person name="Steffenson B.J."/>
            <person name="Salamov A."/>
            <person name="Sun H."/>
            <person name="Lowry S."/>
            <person name="LaButti K."/>
            <person name="Han J."/>
            <person name="Copeland A."/>
            <person name="Lindquist E."/>
            <person name="Barry K."/>
            <person name="Schmutz J."/>
            <person name="Baker S.E."/>
            <person name="Ciuffetti L.M."/>
            <person name="Grigoriev I.V."/>
            <person name="Zhong S."/>
            <person name="Turgeon B.G."/>
        </authorList>
    </citation>
    <scope>NUCLEOTIDE SEQUENCE [LARGE SCALE GENOMIC DNA]</scope>
    <source>
        <strain evidence="3">C5 / ATCC 48332 / race O</strain>
    </source>
</reference>
<dbReference type="AlphaFoldDB" id="M2UHZ1"/>
<feature type="transmembrane region" description="Helical" evidence="1">
    <location>
        <begin position="103"/>
        <end position="123"/>
    </location>
</feature>
<sequence>MEQGQGLWKKRILVPFWIVRICLMIFIIAIFAYTLRTIKDLEDFTEPGPGYAYTAAHAHSRRLTASSTAVLFILFMVIVLLIDVLAILLFLRDKLKPGTFLTMNCFQTGFWAGVLIVDFVAIGHGASPVGIGFSIFVFLTFLGLLIYSIIGHRRAKAAAQRGHYAPAHNPALPATDLHATPYFGAPDNHQNTAYHSQTHPLPDAHDQYAAAPPYQAGAAGDYYQQQPMKPAHIV</sequence>
<dbReference type="eggNOG" id="ENOG502SH37">
    <property type="taxonomic scope" value="Eukaryota"/>
</dbReference>
<keyword evidence="1" id="KW-0812">Transmembrane</keyword>
<protein>
    <recommendedName>
        <fullName evidence="4">MARVEL domain-containing protein</fullName>
    </recommendedName>
</protein>
<keyword evidence="3" id="KW-1185">Reference proteome</keyword>
<feature type="transmembrane region" description="Helical" evidence="1">
    <location>
        <begin position="129"/>
        <end position="150"/>
    </location>
</feature>
<keyword evidence="1" id="KW-1133">Transmembrane helix</keyword>
<feature type="transmembrane region" description="Helical" evidence="1">
    <location>
        <begin position="69"/>
        <end position="91"/>
    </location>
</feature>
<evidence type="ECO:0000313" key="2">
    <source>
        <dbReference type="EMBL" id="EMD93286.1"/>
    </source>
</evidence>
<name>M2UHZ1_COCH5</name>
<dbReference type="HOGENOM" id="CLU_1338238_0_0_1"/>
<proteinExistence type="predicted"/>
<dbReference type="OrthoDB" id="5211263at2759"/>
<dbReference type="Proteomes" id="UP000016936">
    <property type="component" value="Unassembled WGS sequence"/>
</dbReference>
<gene>
    <name evidence="2" type="ORF">COCHEDRAFT_1153888</name>
</gene>
<feature type="transmembrane region" description="Helical" evidence="1">
    <location>
        <begin position="12"/>
        <end position="35"/>
    </location>
</feature>
<keyword evidence="1" id="KW-0472">Membrane</keyword>
<evidence type="ECO:0000256" key="1">
    <source>
        <dbReference type="SAM" id="Phobius"/>
    </source>
</evidence>
<accession>M2UHZ1</accession>
<dbReference type="EMBL" id="KB445573">
    <property type="protein sequence ID" value="EMD93286.1"/>
    <property type="molecule type" value="Genomic_DNA"/>
</dbReference>
<evidence type="ECO:0008006" key="4">
    <source>
        <dbReference type="Google" id="ProtNLM"/>
    </source>
</evidence>
<reference evidence="2 3" key="1">
    <citation type="journal article" date="2012" name="PLoS Pathog.">
        <title>Diverse lifestyles and strategies of plant pathogenesis encoded in the genomes of eighteen Dothideomycetes fungi.</title>
        <authorList>
            <person name="Ohm R.A."/>
            <person name="Feau N."/>
            <person name="Henrissat B."/>
            <person name="Schoch C.L."/>
            <person name="Horwitz B.A."/>
            <person name="Barry K.W."/>
            <person name="Condon B.J."/>
            <person name="Copeland A.C."/>
            <person name="Dhillon B."/>
            <person name="Glaser F."/>
            <person name="Hesse C.N."/>
            <person name="Kosti I."/>
            <person name="LaButti K."/>
            <person name="Lindquist E.A."/>
            <person name="Lucas S."/>
            <person name="Salamov A.A."/>
            <person name="Bradshaw R.E."/>
            <person name="Ciuffetti L."/>
            <person name="Hamelin R.C."/>
            <person name="Kema G.H.J."/>
            <person name="Lawrence C."/>
            <person name="Scott J.A."/>
            <person name="Spatafora J.W."/>
            <person name="Turgeon B.G."/>
            <person name="de Wit P.J.G.M."/>
            <person name="Zhong S."/>
            <person name="Goodwin S.B."/>
            <person name="Grigoriev I.V."/>
        </authorList>
    </citation>
    <scope>NUCLEOTIDE SEQUENCE [LARGE SCALE GENOMIC DNA]</scope>
    <source>
        <strain evidence="3">C5 / ATCC 48332 / race O</strain>
    </source>
</reference>
<dbReference type="OMA" id="QNTAYHS"/>
<evidence type="ECO:0000313" key="3">
    <source>
        <dbReference type="Proteomes" id="UP000016936"/>
    </source>
</evidence>
<organism evidence="2 3">
    <name type="scientific">Cochliobolus heterostrophus (strain C5 / ATCC 48332 / race O)</name>
    <name type="common">Southern corn leaf blight fungus</name>
    <name type="synonym">Bipolaris maydis</name>
    <dbReference type="NCBI Taxonomy" id="701091"/>
    <lineage>
        <taxon>Eukaryota</taxon>
        <taxon>Fungi</taxon>
        <taxon>Dikarya</taxon>
        <taxon>Ascomycota</taxon>
        <taxon>Pezizomycotina</taxon>
        <taxon>Dothideomycetes</taxon>
        <taxon>Pleosporomycetidae</taxon>
        <taxon>Pleosporales</taxon>
        <taxon>Pleosporineae</taxon>
        <taxon>Pleosporaceae</taxon>
        <taxon>Bipolaris</taxon>
    </lineage>
</organism>